<protein>
    <recommendedName>
        <fullName evidence="3">DUF433 domain-containing protein</fullName>
    </recommendedName>
</protein>
<gene>
    <name evidence="1" type="ORF">ABXS05_21070</name>
</gene>
<accession>A0ABV3PQX4</accession>
<evidence type="ECO:0000313" key="1">
    <source>
        <dbReference type="EMBL" id="MEW9308060.1"/>
    </source>
</evidence>
<comment type="caution">
    <text evidence="1">The sequence shown here is derived from an EMBL/GenBank/DDBJ whole genome shotgun (WGS) entry which is preliminary data.</text>
</comment>
<evidence type="ECO:0008006" key="3">
    <source>
        <dbReference type="Google" id="ProtNLM"/>
    </source>
</evidence>
<evidence type="ECO:0000313" key="2">
    <source>
        <dbReference type="Proteomes" id="UP001555786"/>
    </source>
</evidence>
<dbReference type="RefSeq" id="WP_367625284.1">
    <property type="nucleotide sequence ID" value="NZ_JBFNQD010000007.1"/>
</dbReference>
<proteinExistence type="predicted"/>
<keyword evidence="2" id="KW-1185">Reference proteome</keyword>
<sequence length="230" mass="25553">MSELIGIGLYTPAEAARLTRVPAAKIVRWLNGHMIKGQPYKPLWQSQIDLEDGHTYLGFRDLMELKVAAEFIKHGVSAIRVRAAIEVARDVYGYDHPLSTDRFKTDGKDIFLRVIDDIADGSEQEKLLNTFHRQYTFAHIIERSLKGVEFDETGAPSLWWPVGHRERIIVDPARSFGQPIDEVSGVPTSVLAAAGRAEGAGPAARAFDVPLTSVKRAMKFEMQLEKGLAA</sequence>
<organism evidence="1 2">
    <name type="scientific">Labrys neptuniae</name>
    <dbReference type="NCBI Taxonomy" id="376174"/>
    <lineage>
        <taxon>Bacteria</taxon>
        <taxon>Pseudomonadati</taxon>
        <taxon>Pseudomonadota</taxon>
        <taxon>Alphaproteobacteria</taxon>
        <taxon>Hyphomicrobiales</taxon>
        <taxon>Xanthobacteraceae</taxon>
        <taxon>Labrys</taxon>
    </lineage>
</organism>
<dbReference type="Proteomes" id="UP001555786">
    <property type="component" value="Unassembled WGS sequence"/>
</dbReference>
<reference evidence="1 2" key="1">
    <citation type="submission" date="2024-07" db="EMBL/GenBank/DDBJ databases">
        <title>Description of Labrys sedimenti sp. nov., isolated from a diclofenac-degrading enrichment culture.</title>
        <authorList>
            <person name="Tancsics A."/>
            <person name="Csepanyi A."/>
        </authorList>
    </citation>
    <scope>NUCLEOTIDE SEQUENCE [LARGE SCALE GENOMIC DNA]</scope>
    <source>
        <strain evidence="1 2">LMG 23578</strain>
    </source>
</reference>
<dbReference type="EMBL" id="JBFNQD010000007">
    <property type="protein sequence ID" value="MEW9308060.1"/>
    <property type="molecule type" value="Genomic_DNA"/>
</dbReference>
<name>A0ABV3PQX4_9HYPH</name>